<dbReference type="EMBL" id="AF370399">
    <property type="protein sequence ID" value="AAQ15235.1"/>
    <property type="molecule type" value="mRNA"/>
</dbReference>
<organism evidence="1">
    <name type="scientific">Homo sapiens</name>
    <name type="common">Human</name>
    <dbReference type="NCBI Taxonomy" id="9606"/>
    <lineage>
        <taxon>Eukaryota</taxon>
        <taxon>Metazoa</taxon>
        <taxon>Chordata</taxon>
        <taxon>Craniata</taxon>
        <taxon>Vertebrata</taxon>
        <taxon>Euteleostomi</taxon>
        <taxon>Mammalia</taxon>
        <taxon>Eutheria</taxon>
        <taxon>Euarchontoglires</taxon>
        <taxon>Primates</taxon>
        <taxon>Haplorrhini</taxon>
        <taxon>Catarrhini</taxon>
        <taxon>Hominidae</taxon>
        <taxon>Homo</taxon>
    </lineage>
</organism>
<name>Q71RD8_HUMAN</name>
<evidence type="ECO:0000313" key="1">
    <source>
        <dbReference type="EMBL" id="AAQ15235.1"/>
    </source>
</evidence>
<reference evidence="1" key="1">
    <citation type="submission" date="2001-04" db="EMBL/GenBank/DDBJ databases">
        <title>Novel human cDNA clones with function of inhibiting cancer cell growth.</title>
        <authorList>
            <person name="Huang Y."/>
            <person name="Zhou X.M."/>
            <person name="Zhang P.P."/>
            <person name="Jiang H.Q."/>
            <person name="Qin W.X."/>
            <person name="Zhao X.T."/>
            <person name="Wan D.F."/>
            <person name="Gu J.R."/>
        </authorList>
    </citation>
    <scope>NUCLEOTIDE SEQUENCE</scope>
</reference>
<accession>Q71RD8</accession>
<sequence length="128" mass="14433">MFFRNPMNTSSQGKITPSHITPASSTVLVLSPTIWTMFLVVKGHRYTVCFFQHNFPLGLSWRLTAIAQANQNPSFLSIRISLTLSLTFILAVLKYSRLGQAQWLTLVIPVRWEAKSGRSLEARSLRPA</sequence>
<proteinExistence type="evidence at transcript level"/>
<dbReference type="AlphaFoldDB" id="Q71RD8"/>
<protein>
    <submittedName>
        <fullName evidence="1">PP10881</fullName>
    </submittedName>
</protein>